<sequence length="94" mass="10574">MFIYYVFLYLPILLAVLCSWGIVLAVRYNSKHYIYPLALLNAGVIVHYIGLMAIGGFEGMGVSMIAALIVVISIVCIIIMWITDRVKIKKQHTL</sequence>
<comment type="caution">
    <text evidence="2">The sequence shown here is derived from an EMBL/GenBank/DDBJ whole genome shotgun (WGS) entry which is preliminary data.</text>
</comment>
<proteinExistence type="predicted"/>
<keyword evidence="1" id="KW-0812">Transmembrane</keyword>
<organism evidence="2 3">
    <name type="scientific">Cytobacillus purgationiresistens</name>
    <dbReference type="NCBI Taxonomy" id="863449"/>
    <lineage>
        <taxon>Bacteria</taxon>
        <taxon>Bacillati</taxon>
        <taxon>Bacillota</taxon>
        <taxon>Bacilli</taxon>
        <taxon>Bacillales</taxon>
        <taxon>Bacillaceae</taxon>
        <taxon>Cytobacillus</taxon>
    </lineage>
</organism>
<gene>
    <name evidence="2" type="ORF">J2S17_003297</name>
</gene>
<name>A0ABU0AJG9_9BACI</name>
<keyword evidence="3" id="KW-1185">Reference proteome</keyword>
<feature type="transmembrane region" description="Helical" evidence="1">
    <location>
        <begin position="60"/>
        <end position="82"/>
    </location>
</feature>
<reference evidence="2 3" key="1">
    <citation type="submission" date="2023-07" db="EMBL/GenBank/DDBJ databases">
        <title>Genomic Encyclopedia of Type Strains, Phase IV (KMG-IV): sequencing the most valuable type-strain genomes for metagenomic binning, comparative biology and taxonomic classification.</title>
        <authorList>
            <person name="Goeker M."/>
        </authorList>
    </citation>
    <scope>NUCLEOTIDE SEQUENCE [LARGE SCALE GENOMIC DNA]</scope>
    <source>
        <strain evidence="2 3">DSM 23494</strain>
    </source>
</reference>
<dbReference type="RefSeq" id="WP_307476521.1">
    <property type="nucleotide sequence ID" value="NZ_JAUSUB010000014.1"/>
</dbReference>
<keyword evidence="1" id="KW-1133">Transmembrane helix</keyword>
<evidence type="ECO:0000256" key="1">
    <source>
        <dbReference type="SAM" id="Phobius"/>
    </source>
</evidence>
<protein>
    <submittedName>
        <fullName evidence="2">Membrane protein</fullName>
    </submittedName>
</protein>
<dbReference type="EMBL" id="JAUSUB010000014">
    <property type="protein sequence ID" value="MDQ0271409.1"/>
    <property type="molecule type" value="Genomic_DNA"/>
</dbReference>
<feature type="transmembrane region" description="Helical" evidence="1">
    <location>
        <begin position="6"/>
        <end position="26"/>
    </location>
</feature>
<dbReference type="Proteomes" id="UP001238088">
    <property type="component" value="Unassembled WGS sequence"/>
</dbReference>
<evidence type="ECO:0000313" key="3">
    <source>
        <dbReference type="Proteomes" id="UP001238088"/>
    </source>
</evidence>
<dbReference type="Pfam" id="PF14150">
    <property type="entry name" value="YesK"/>
    <property type="match status" value="1"/>
</dbReference>
<feature type="transmembrane region" description="Helical" evidence="1">
    <location>
        <begin position="33"/>
        <end position="54"/>
    </location>
</feature>
<accession>A0ABU0AJG9</accession>
<dbReference type="InterPro" id="IPR025434">
    <property type="entry name" value="YesK-like"/>
</dbReference>
<keyword evidence="1" id="KW-0472">Membrane</keyword>
<evidence type="ECO:0000313" key="2">
    <source>
        <dbReference type="EMBL" id="MDQ0271409.1"/>
    </source>
</evidence>